<dbReference type="Proteomes" id="UP000308600">
    <property type="component" value="Unassembled WGS sequence"/>
</dbReference>
<evidence type="ECO:0000313" key="1">
    <source>
        <dbReference type="EMBL" id="TFK72005.1"/>
    </source>
</evidence>
<evidence type="ECO:0000313" key="2">
    <source>
        <dbReference type="Proteomes" id="UP000308600"/>
    </source>
</evidence>
<reference evidence="1 2" key="1">
    <citation type="journal article" date="2019" name="Nat. Ecol. Evol.">
        <title>Megaphylogeny resolves global patterns of mushroom evolution.</title>
        <authorList>
            <person name="Varga T."/>
            <person name="Krizsan K."/>
            <person name="Foldi C."/>
            <person name="Dima B."/>
            <person name="Sanchez-Garcia M."/>
            <person name="Sanchez-Ramirez S."/>
            <person name="Szollosi G.J."/>
            <person name="Szarkandi J.G."/>
            <person name="Papp V."/>
            <person name="Albert L."/>
            <person name="Andreopoulos W."/>
            <person name="Angelini C."/>
            <person name="Antonin V."/>
            <person name="Barry K.W."/>
            <person name="Bougher N.L."/>
            <person name="Buchanan P."/>
            <person name="Buyck B."/>
            <person name="Bense V."/>
            <person name="Catcheside P."/>
            <person name="Chovatia M."/>
            <person name="Cooper J."/>
            <person name="Damon W."/>
            <person name="Desjardin D."/>
            <person name="Finy P."/>
            <person name="Geml J."/>
            <person name="Haridas S."/>
            <person name="Hughes K."/>
            <person name="Justo A."/>
            <person name="Karasinski D."/>
            <person name="Kautmanova I."/>
            <person name="Kiss B."/>
            <person name="Kocsube S."/>
            <person name="Kotiranta H."/>
            <person name="LaButti K.M."/>
            <person name="Lechner B.E."/>
            <person name="Liimatainen K."/>
            <person name="Lipzen A."/>
            <person name="Lukacs Z."/>
            <person name="Mihaltcheva S."/>
            <person name="Morgado L.N."/>
            <person name="Niskanen T."/>
            <person name="Noordeloos M.E."/>
            <person name="Ohm R.A."/>
            <person name="Ortiz-Santana B."/>
            <person name="Ovrebo C."/>
            <person name="Racz N."/>
            <person name="Riley R."/>
            <person name="Savchenko A."/>
            <person name="Shiryaev A."/>
            <person name="Soop K."/>
            <person name="Spirin V."/>
            <person name="Szebenyi C."/>
            <person name="Tomsovsky M."/>
            <person name="Tulloss R.E."/>
            <person name="Uehling J."/>
            <person name="Grigoriev I.V."/>
            <person name="Vagvolgyi C."/>
            <person name="Papp T."/>
            <person name="Martin F.M."/>
            <person name="Miettinen O."/>
            <person name="Hibbett D.S."/>
            <person name="Nagy L.G."/>
        </authorList>
    </citation>
    <scope>NUCLEOTIDE SEQUENCE [LARGE SCALE GENOMIC DNA]</scope>
    <source>
        <strain evidence="1 2">NL-1719</strain>
    </source>
</reference>
<protein>
    <submittedName>
        <fullName evidence="1">Uncharacterized protein</fullName>
    </submittedName>
</protein>
<gene>
    <name evidence="1" type="ORF">BDN72DRAFT_855778</name>
</gene>
<keyword evidence="2" id="KW-1185">Reference proteome</keyword>
<dbReference type="EMBL" id="ML208290">
    <property type="protein sequence ID" value="TFK72005.1"/>
    <property type="molecule type" value="Genomic_DNA"/>
</dbReference>
<accession>A0ACD3B2I4</accession>
<proteinExistence type="predicted"/>
<sequence length="781" mass="86976">MARKSNAAKPPTSPDHDAPAEAIPTLKLRIPAKRQHVEASSEGATLAEPSGRPAKSARRVRNKATEPMRKNPGRLAKTSQPENAAKPARRRRRTKAQIEAQRKAEEDAKKTLEALVQDKVQTFHAMEVDEDQRMAQKRDTQVHHIFNIVPVSQSSESDSEAQMTVEVDKDEDSEDEDGENEDEAVTAGADPFDDEDGEETDLEDVQETPLADNDDEGVEPEVLRAVLAKQDRQVDKLKLMAENLRVRTRRGTSPEKRDVNGQKEKTLKTPSVNAVSDKKSHPTGLVANYQSKLLVQLDKAQSAVGLSNTKTATIPVSGITARAVKVQSHPMEKELTGKGKATKHKSTGKKQTIEESVRKRQQMGEIPRNNDLIGVIPDPDVLTPRPAKRATRPPIKVHTSIISLHESDSDTEQLPLSISTHRAVKADPSIIILSRPPSPAPTSFKRDVQQPPPVSVVTTTPESIRTTSTGSKATLRDLPSWLPSDIFQEKIMPTVLDAWCSADDPAKNWGPKARTSSPKGHTLLTSLKSAIDAVVPGSGYQPAWGDVPVQLVNHVQMTYRISDKRGEINRHVEGAIRKHFDTPKFKGKPDEVEKEAKWSMDRHGPAFYSSPVAFEDLENEDILPFVLYLTLIPPAIGNWRVHLVERLHELVPQQSVDFQDNSGSWMAEGFVGNGLRSARNSMAQQFEYHFSRWETGEEVKIIRNSQEATETNVREFLDIINGIDSERWAKLLAIWKAPVREIRPIKPAVGTVKKRRRMHIGTINYPRTPQARSGYFLSTYC</sequence>
<name>A0ACD3B2I4_9AGAR</name>
<organism evidence="1 2">
    <name type="scientific">Pluteus cervinus</name>
    <dbReference type="NCBI Taxonomy" id="181527"/>
    <lineage>
        <taxon>Eukaryota</taxon>
        <taxon>Fungi</taxon>
        <taxon>Dikarya</taxon>
        <taxon>Basidiomycota</taxon>
        <taxon>Agaricomycotina</taxon>
        <taxon>Agaricomycetes</taxon>
        <taxon>Agaricomycetidae</taxon>
        <taxon>Agaricales</taxon>
        <taxon>Pluteineae</taxon>
        <taxon>Pluteaceae</taxon>
        <taxon>Pluteus</taxon>
    </lineage>
</organism>